<feature type="compositionally biased region" description="Basic and acidic residues" evidence="1">
    <location>
        <begin position="275"/>
        <end position="287"/>
    </location>
</feature>
<evidence type="ECO:0000313" key="3">
    <source>
        <dbReference type="Proteomes" id="UP000694386"/>
    </source>
</evidence>
<dbReference type="PANTHER" id="PTHR16049">
    <property type="entry name" value="IQ DOMAIN-CONTAINING PROTEIN C"/>
    <property type="match status" value="1"/>
</dbReference>
<feature type="region of interest" description="Disordered" evidence="1">
    <location>
        <begin position="275"/>
        <end position="299"/>
    </location>
</feature>
<accession>A0A8C2M8R4</accession>
<organism evidence="2 3">
    <name type="scientific">Cricetulus griseus</name>
    <name type="common">Chinese hamster</name>
    <name type="synonym">Cricetulus barabensis griseus</name>
    <dbReference type="NCBI Taxonomy" id="10029"/>
    <lineage>
        <taxon>Eukaryota</taxon>
        <taxon>Metazoa</taxon>
        <taxon>Chordata</taxon>
        <taxon>Craniata</taxon>
        <taxon>Vertebrata</taxon>
        <taxon>Euteleostomi</taxon>
        <taxon>Mammalia</taxon>
        <taxon>Eutheria</taxon>
        <taxon>Euarchontoglires</taxon>
        <taxon>Glires</taxon>
        <taxon>Rodentia</taxon>
        <taxon>Myomorpha</taxon>
        <taxon>Muroidea</taxon>
        <taxon>Cricetidae</taxon>
        <taxon>Cricetinae</taxon>
        <taxon>Cricetulus</taxon>
    </lineage>
</organism>
<dbReference type="Ensembl" id="ENSCGRT00001019367.1">
    <property type="protein sequence ID" value="ENSCGRP00001015128.1"/>
    <property type="gene ID" value="ENSCGRG00001015818.1"/>
</dbReference>
<feature type="compositionally biased region" description="Polar residues" evidence="1">
    <location>
        <begin position="289"/>
        <end position="299"/>
    </location>
</feature>
<dbReference type="PANTHER" id="PTHR16049:SF8">
    <property type="entry name" value="IQ DOMAIN-CONTAINING PROTEIN C"/>
    <property type="match status" value="1"/>
</dbReference>
<dbReference type="AlphaFoldDB" id="A0A8C2M8R4"/>
<evidence type="ECO:0000256" key="1">
    <source>
        <dbReference type="SAM" id="MobiDB-lite"/>
    </source>
</evidence>
<feature type="compositionally biased region" description="Basic and acidic residues" evidence="1">
    <location>
        <begin position="368"/>
        <end position="377"/>
    </location>
</feature>
<evidence type="ECO:0000313" key="2">
    <source>
        <dbReference type="Ensembl" id="ENSCGRP00001015128.1"/>
    </source>
</evidence>
<proteinExistence type="predicted"/>
<dbReference type="Proteomes" id="UP000694386">
    <property type="component" value="Unplaced"/>
</dbReference>
<protein>
    <submittedName>
        <fullName evidence="2">IQ motif containing C</fullName>
    </submittedName>
</protein>
<feature type="region of interest" description="Disordered" evidence="1">
    <location>
        <begin position="87"/>
        <end position="122"/>
    </location>
</feature>
<reference evidence="2" key="2">
    <citation type="submission" date="2025-09" db="UniProtKB">
        <authorList>
            <consortium name="Ensembl"/>
        </authorList>
    </citation>
    <scope>IDENTIFICATION</scope>
</reference>
<sequence length="377" mass="41934">FLVRRQFQSLRAEYEAVVQEIEGDLSTLQWTRGWIPKPIFLPEAKFHRSWKAEKVPNPEQKLCSHLPLKDSGKDGLVEDMLKEAGGSPAKAGSLCRDDCPWPQPEQGRKARESSLPVGSNADLGLSQSQQELQDQRNHLAMELLWLQQAINSRKEYLILKQTLRSPEASQTRDQGQACEKMWLQSSCLPKDQILGRPCHADDSCQEGSPQLQKSPDSLACTGKYVAGAKGWELYYRKAATQLAPALESQVGGDRVIKGPDHRGQAVNETSLQQLKHVEGQTPEDPRSRSPCSSKAMTQLPTLCENPNTEDKYSRKARPHDLIISEGHIWDGTSAGLEQGSLALRRTKPPKSQYPSARSSRHGLAMSSVRKDGKTRGL</sequence>
<dbReference type="InterPro" id="IPR042506">
    <property type="entry name" value="IQCC"/>
</dbReference>
<feature type="region of interest" description="Disordered" evidence="1">
    <location>
        <begin position="339"/>
        <end position="377"/>
    </location>
</feature>
<name>A0A8C2M8R4_CRIGR</name>
<reference evidence="2" key="1">
    <citation type="submission" date="2025-08" db="UniProtKB">
        <authorList>
            <consortium name="Ensembl"/>
        </authorList>
    </citation>
    <scope>IDENTIFICATION</scope>
</reference>